<dbReference type="FunCoup" id="D8SLI9">
    <property type="interactions" value="52"/>
</dbReference>
<sequence length="135" mass="15432">MLYDGECPLCLREVDMLRKRNTQYQSIKFVDISANEYSPHQNAGIDYEAAMGRVHVISNDGKVFTNVEAFKKLYEAVGLGWVYAITNYEPFSTIANALYNVWAKYRLPITGRPPLDEVLKNKNSSLNCDKKNCKK</sequence>
<dbReference type="Proteomes" id="UP000001514">
    <property type="component" value="Unassembled WGS sequence"/>
</dbReference>
<dbReference type="GO" id="GO:0005739">
    <property type="term" value="C:mitochondrion"/>
    <property type="evidence" value="ECO:0000318"/>
    <property type="project" value="GO_Central"/>
</dbReference>
<organism evidence="2">
    <name type="scientific">Selaginella moellendorffii</name>
    <name type="common">Spikemoss</name>
    <dbReference type="NCBI Taxonomy" id="88036"/>
    <lineage>
        <taxon>Eukaryota</taxon>
        <taxon>Viridiplantae</taxon>
        <taxon>Streptophyta</taxon>
        <taxon>Embryophyta</taxon>
        <taxon>Tracheophyta</taxon>
        <taxon>Lycopodiopsida</taxon>
        <taxon>Selaginellales</taxon>
        <taxon>Selaginellaceae</taxon>
        <taxon>Selaginella</taxon>
    </lineage>
</organism>
<evidence type="ECO:0000313" key="1">
    <source>
        <dbReference type="EMBL" id="EFJ14779.1"/>
    </source>
</evidence>
<dbReference type="PANTHER" id="PTHR34290">
    <property type="entry name" value="SI:CH73-390P7.2"/>
    <property type="match status" value="1"/>
</dbReference>
<dbReference type="OMA" id="WLYAPLR"/>
<evidence type="ECO:0008006" key="3">
    <source>
        <dbReference type="Google" id="ProtNLM"/>
    </source>
</evidence>
<dbReference type="HOGENOM" id="CLU_086500_2_0_1"/>
<protein>
    <recommendedName>
        <fullName evidence="3">DUF393 domain-containing protein</fullName>
    </recommendedName>
</protein>
<dbReference type="eggNOG" id="ENOG502RXZ4">
    <property type="taxonomic scope" value="Eukaryota"/>
</dbReference>
<dbReference type="InParanoid" id="D8SLI9"/>
<dbReference type="EMBL" id="GL377626">
    <property type="protein sequence ID" value="EFJ14779.1"/>
    <property type="molecule type" value="Genomic_DNA"/>
</dbReference>
<gene>
    <name evidence="1" type="ORF">SELMODRAFT_156411</name>
</gene>
<accession>D8SLI9</accession>
<dbReference type="PANTHER" id="PTHR34290:SF2">
    <property type="entry name" value="OS04G0668800 PROTEIN"/>
    <property type="match status" value="1"/>
</dbReference>
<reference evidence="1 2" key="1">
    <citation type="journal article" date="2011" name="Science">
        <title>The Selaginella genome identifies genetic changes associated with the evolution of vascular plants.</title>
        <authorList>
            <person name="Banks J.A."/>
            <person name="Nishiyama T."/>
            <person name="Hasebe M."/>
            <person name="Bowman J.L."/>
            <person name="Gribskov M."/>
            <person name="dePamphilis C."/>
            <person name="Albert V.A."/>
            <person name="Aono N."/>
            <person name="Aoyama T."/>
            <person name="Ambrose B.A."/>
            <person name="Ashton N.W."/>
            <person name="Axtell M.J."/>
            <person name="Barker E."/>
            <person name="Barker M.S."/>
            <person name="Bennetzen J.L."/>
            <person name="Bonawitz N.D."/>
            <person name="Chapple C."/>
            <person name="Cheng C."/>
            <person name="Correa L.G."/>
            <person name="Dacre M."/>
            <person name="DeBarry J."/>
            <person name="Dreyer I."/>
            <person name="Elias M."/>
            <person name="Engstrom E.M."/>
            <person name="Estelle M."/>
            <person name="Feng L."/>
            <person name="Finet C."/>
            <person name="Floyd S.K."/>
            <person name="Frommer W.B."/>
            <person name="Fujita T."/>
            <person name="Gramzow L."/>
            <person name="Gutensohn M."/>
            <person name="Harholt J."/>
            <person name="Hattori M."/>
            <person name="Heyl A."/>
            <person name="Hirai T."/>
            <person name="Hiwatashi Y."/>
            <person name="Ishikawa M."/>
            <person name="Iwata M."/>
            <person name="Karol K.G."/>
            <person name="Koehler B."/>
            <person name="Kolukisaoglu U."/>
            <person name="Kubo M."/>
            <person name="Kurata T."/>
            <person name="Lalonde S."/>
            <person name="Li K."/>
            <person name="Li Y."/>
            <person name="Litt A."/>
            <person name="Lyons E."/>
            <person name="Manning G."/>
            <person name="Maruyama T."/>
            <person name="Michael T.P."/>
            <person name="Mikami K."/>
            <person name="Miyazaki S."/>
            <person name="Morinaga S."/>
            <person name="Murata T."/>
            <person name="Mueller-Roeber B."/>
            <person name="Nelson D.R."/>
            <person name="Obara M."/>
            <person name="Oguri Y."/>
            <person name="Olmstead R.G."/>
            <person name="Onodera N."/>
            <person name="Petersen B.L."/>
            <person name="Pils B."/>
            <person name="Prigge M."/>
            <person name="Rensing S.A."/>
            <person name="Riano-Pachon D.M."/>
            <person name="Roberts A.W."/>
            <person name="Sato Y."/>
            <person name="Scheller H.V."/>
            <person name="Schulz B."/>
            <person name="Schulz C."/>
            <person name="Shakirov E.V."/>
            <person name="Shibagaki N."/>
            <person name="Shinohara N."/>
            <person name="Shippen D.E."/>
            <person name="Soerensen I."/>
            <person name="Sotooka R."/>
            <person name="Sugimoto N."/>
            <person name="Sugita M."/>
            <person name="Sumikawa N."/>
            <person name="Tanurdzic M."/>
            <person name="Theissen G."/>
            <person name="Ulvskov P."/>
            <person name="Wakazuki S."/>
            <person name="Weng J.K."/>
            <person name="Willats W.W."/>
            <person name="Wipf D."/>
            <person name="Wolf P.G."/>
            <person name="Yang L."/>
            <person name="Zimmer A.D."/>
            <person name="Zhu Q."/>
            <person name="Mitros T."/>
            <person name="Hellsten U."/>
            <person name="Loque D."/>
            <person name="Otillar R."/>
            <person name="Salamov A."/>
            <person name="Schmutz J."/>
            <person name="Shapiro H."/>
            <person name="Lindquist E."/>
            <person name="Lucas S."/>
            <person name="Rokhsar D."/>
            <person name="Grigoriev I.V."/>
        </authorList>
    </citation>
    <scope>NUCLEOTIDE SEQUENCE [LARGE SCALE GENOMIC DNA]</scope>
</reference>
<dbReference type="Gramene" id="EFJ14779">
    <property type="protein sequence ID" value="EFJ14779"/>
    <property type="gene ID" value="SELMODRAFT_156411"/>
</dbReference>
<dbReference type="Pfam" id="PF04134">
    <property type="entry name" value="DCC1-like"/>
    <property type="match status" value="1"/>
</dbReference>
<dbReference type="AlphaFoldDB" id="D8SLI9"/>
<proteinExistence type="predicted"/>
<dbReference type="InterPro" id="IPR044691">
    <property type="entry name" value="DCC1_Trx"/>
</dbReference>
<dbReference type="InterPro" id="IPR007263">
    <property type="entry name" value="DCC1-like"/>
</dbReference>
<name>D8SLI9_SELML</name>
<evidence type="ECO:0000313" key="2">
    <source>
        <dbReference type="Proteomes" id="UP000001514"/>
    </source>
</evidence>
<dbReference type="OrthoDB" id="441708at2759"/>
<dbReference type="GO" id="GO:0015035">
    <property type="term" value="F:protein-disulfide reductase activity"/>
    <property type="evidence" value="ECO:0000318"/>
    <property type="project" value="GO_Central"/>
</dbReference>
<keyword evidence="2" id="KW-1185">Reference proteome</keyword>
<dbReference type="KEGG" id="smo:SELMODRAFT_156411"/>